<proteinExistence type="inferred from homology"/>
<dbReference type="AlphaFoldDB" id="A0A1L7CWY8"/>
<evidence type="ECO:0000256" key="1">
    <source>
        <dbReference type="ARBA" id="ARBA00004651"/>
    </source>
</evidence>
<evidence type="ECO:0000256" key="11">
    <source>
        <dbReference type="ARBA" id="ARBA00045497"/>
    </source>
</evidence>
<evidence type="ECO:0000256" key="8">
    <source>
        <dbReference type="ARBA" id="ARBA00023065"/>
    </source>
</evidence>
<dbReference type="Gene3D" id="3.30.460.20">
    <property type="entry name" value="CorA soluble domain-like"/>
    <property type="match status" value="1"/>
</dbReference>
<evidence type="ECO:0000256" key="4">
    <source>
        <dbReference type="ARBA" id="ARBA00022475"/>
    </source>
</evidence>
<evidence type="ECO:0000256" key="3">
    <source>
        <dbReference type="ARBA" id="ARBA00022448"/>
    </source>
</evidence>
<evidence type="ECO:0000256" key="7">
    <source>
        <dbReference type="ARBA" id="ARBA00022989"/>
    </source>
</evidence>
<keyword evidence="7 12" id="KW-1133">Transmembrane helix</keyword>
<evidence type="ECO:0000313" key="13">
    <source>
        <dbReference type="EMBL" id="APT90363.1"/>
    </source>
</evidence>
<reference evidence="13 14" key="1">
    <citation type="submission" date="2014-08" db="EMBL/GenBank/DDBJ databases">
        <title>Complete genome sequence of Corynebacterium sphenisci CECT 5990(T) (=DSM 44792(T)), isolated from healthy wild penguins.</title>
        <authorList>
            <person name="Ruckert C."/>
            <person name="Albersmeier A."/>
            <person name="Winkler A."/>
            <person name="Kalinowski J."/>
        </authorList>
    </citation>
    <scope>NUCLEOTIDE SEQUENCE [LARGE SCALE GENOMIC DNA]</scope>
    <source>
        <strain evidence="13 14">DSM 44792</strain>
    </source>
</reference>
<evidence type="ECO:0000256" key="9">
    <source>
        <dbReference type="ARBA" id="ARBA00023136"/>
    </source>
</evidence>
<name>A0A1L7CWY8_9CORY</name>
<dbReference type="STRING" id="1437874.CSPHI_04045"/>
<dbReference type="PANTHER" id="PTHR46494:SF1">
    <property type="entry name" value="CORA FAMILY METAL ION TRANSPORTER (EUROFUNG)"/>
    <property type="match status" value="1"/>
</dbReference>
<dbReference type="Proteomes" id="UP000185469">
    <property type="component" value="Chromosome"/>
</dbReference>
<dbReference type="InterPro" id="IPR002523">
    <property type="entry name" value="MgTranspt_CorA/ZnTranspt_ZntB"/>
</dbReference>
<dbReference type="GO" id="GO:0015095">
    <property type="term" value="F:magnesium ion transmembrane transporter activity"/>
    <property type="evidence" value="ECO:0007669"/>
    <property type="project" value="TreeGrafter"/>
</dbReference>
<keyword evidence="4" id="KW-1003">Cell membrane</keyword>
<dbReference type="KEGG" id="csph:CSPHI_04045"/>
<dbReference type="FunFam" id="1.20.58.340:FF:000004">
    <property type="entry name" value="Magnesium transport protein CorA"/>
    <property type="match status" value="1"/>
</dbReference>
<evidence type="ECO:0000256" key="12">
    <source>
        <dbReference type="SAM" id="Phobius"/>
    </source>
</evidence>
<dbReference type="Gene3D" id="1.20.58.340">
    <property type="entry name" value="Magnesium transport protein CorA, transmembrane region"/>
    <property type="match status" value="2"/>
</dbReference>
<evidence type="ECO:0008006" key="15">
    <source>
        <dbReference type="Google" id="ProtNLM"/>
    </source>
</evidence>
<dbReference type="GO" id="GO:0000287">
    <property type="term" value="F:magnesium ion binding"/>
    <property type="evidence" value="ECO:0007669"/>
    <property type="project" value="TreeGrafter"/>
</dbReference>
<sequence>MDRTGRPIPADEATRDCAVYRDGLRLPGRWDHRRALAHVRETGEGFAWLSLSRPTAAAMDAVAEVYGLDELTVEDALTARQRPRVEVHEDHLVYVLRTVQYSPEGLDGDENEKIRTGQLLVVLGADYVITIRGGASREDLRRLQHRVDADPELLRPGPAGVLWALTDMVVDDYLRIAQRLEDVVERMEDRVFEPDDIGDIEDIYILKRETLEMLHAIAPLTAALRLIRTLKAPLIPKVVRRYLGDVLDHQLVAADIIRGIDSRLSSLIDAAAVKVQLQQNTDMRTISAYAAILAVPTAIAGIYGMNFANMPELHWRWGYYLVLAVMATVVWLLVRLLRRNRWL</sequence>
<comment type="similarity">
    <text evidence="2">Belongs to the CorA metal ion transporter (MIT) (TC 1.A.35) family.</text>
</comment>
<evidence type="ECO:0000256" key="5">
    <source>
        <dbReference type="ARBA" id="ARBA00022692"/>
    </source>
</evidence>
<dbReference type="SUPFAM" id="SSF143865">
    <property type="entry name" value="CorA soluble domain-like"/>
    <property type="match status" value="1"/>
</dbReference>
<dbReference type="InterPro" id="IPR045861">
    <property type="entry name" value="CorA_cytoplasmic_dom"/>
</dbReference>
<keyword evidence="3" id="KW-0813">Transport</keyword>
<keyword evidence="9 12" id="KW-0472">Membrane</keyword>
<gene>
    <name evidence="13" type="ORF">CSPHI_04045</name>
</gene>
<keyword evidence="8" id="KW-0406">Ion transport</keyword>
<keyword evidence="5 12" id="KW-0812">Transmembrane</keyword>
<dbReference type="GO" id="GO:0005886">
    <property type="term" value="C:plasma membrane"/>
    <property type="evidence" value="ECO:0007669"/>
    <property type="project" value="UniProtKB-SubCell"/>
</dbReference>
<keyword evidence="6" id="KW-0460">Magnesium</keyword>
<dbReference type="GO" id="GO:0050897">
    <property type="term" value="F:cobalt ion binding"/>
    <property type="evidence" value="ECO:0007669"/>
    <property type="project" value="TreeGrafter"/>
</dbReference>
<comment type="catalytic activity">
    <reaction evidence="10">
        <text>Mg(2+)(in) = Mg(2+)(out)</text>
        <dbReference type="Rhea" id="RHEA:29827"/>
        <dbReference type="ChEBI" id="CHEBI:18420"/>
    </reaction>
</comment>
<dbReference type="SUPFAM" id="SSF144083">
    <property type="entry name" value="Magnesium transport protein CorA, transmembrane region"/>
    <property type="match status" value="1"/>
</dbReference>
<evidence type="ECO:0000256" key="10">
    <source>
        <dbReference type="ARBA" id="ARBA00034269"/>
    </source>
</evidence>
<accession>A0A1L7CWY8</accession>
<evidence type="ECO:0000256" key="6">
    <source>
        <dbReference type="ARBA" id="ARBA00022842"/>
    </source>
</evidence>
<dbReference type="PANTHER" id="PTHR46494">
    <property type="entry name" value="CORA FAMILY METAL ION TRANSPORTER (EUROFUNG)"/>
    <property type="match status" value="1"/>
</dbReference>
<feature type="transmembrane region" description="Helical" evidence="12">
    <location>
        <begin position="317"/>
        <end position="337"/>
    </location>
</feature>
<comment type="function">
    <text evidence="11">Mediates influx of magnesium ions. Alternates between open and closed states. Activated by low cytoplasmic Mg(2+) levels. Inactive when cytoplasmic Mg(2+) levels are high.</text>
</comment>
<keyword evidence="14" id="KW-1185">Reference proteome</keyword>
<evidence type="ECO:0000256" key="2">
    <source>
        <dbReference type="ARBA" id="ARBA00009765"/>
    </source>
</evidence>
<dbReference type="CDD" id="cd12830">
    <property type="entry name" value="MtCorA-like"/>
    <property type="match status" value="1"/>
</dbReference>
<dbReference type="EMBL" id="CP009248">
    <property type="protein sequence ID" value="APT90363.1"/>
    <property type="molecule type" value="Genomic_DNA"/>
</dbReference>
<evidence type="ECO:0000313" key="14">
    <source>
        <dbReference type="Proteomes" id="UP000185469"/>
    </source>
</evidence>
<comment type="subcellular location">
    <subcellularLocation>
        <location evidence="1">Cell membrane</location>
        <topology evidence="1">Multi-pass membrane protein</topology>
    </subcellularLocation>
</comment>
<protein>
    <recommendedName>
        <fullName evidence="15">Magnesium transporter</fullName>
    </recommendedName>
</protein>
<feature type="transmembrane region" description="Helical" evidence="12">
    <location>
        <begin position="286"/>
        <end position="305"/>
    </location>
</feature>
<dbReference type="Pfam" id="PF01544">
    <property type="entry name" value="CorA"/>
    <property type="match status" value="1"/>
</dbReference>
<dbReference type="InterPro" id="IPR045863">
    <property type="entry name" value="CorA_TM1_TM2"/>
</dbReference>
<dbReference type="GO" id="GO:0015087">
    <property type="term" value="F:cobalt ion transmembrane transporter activity"/>
    <property type="evidence" value="ECO:0007669"/>
    <property type="project" value="TreeGrafter"/>
</dbReference>
<dbReference type="RefSeq" id="WP_075691601.1">
    <property type="nucleotide sequence ID" value="NZ_CP009248.1"/>
</dbReference>
<organism evidence="13 14">
    <name type="scientific">Corynebacterium sphenisci DSM 44792</name>
    <dbReference type="NCBI Taxonomy" id="1437874"/>
    <lineage>
        <taxon>Bacteria</taxon>
        <taxon>Bacillati</taxon>
        <taxon>Actinomycetota</taxon>
        <taxon>Actinomycetes</taxon>
        <taxon>Mycobacteriales</taxon>
        <taxon>Corynebacteriaceae</taxon>
        <taxon>Corynebacterium</taxon>
    </lineage>
</organism>